<dbReference type="EMBL" id="AMRA01000009">
    <property type="protein sequence ID" value="EKF25761.1"/>
    <property type="molecule type" value="Genomic_DNA"/>
</dbReference>
<feature type="compositionally biased region" description="Basic and acidic residues" evidence="1">
    <location>
        <begin position="21"/>
        <end position="35"/>
    </location>
</feature>
<organism evidence="2 3">
    <name type="scientific">Mycolicibacterium hassiacum (strain DSM 44199 / CIP 105218 / JCM 12690 / 3849)</name>
    <name type="common">Mycobacterium hassiacum</name>
    <dbReference type="NCBI Taxonomy" id="1122247"/>
    <lineage>
        <taxon>Bacteria</taxon>
        <taxon>Bacillati</taxon>
        <taxon>Actinomycetota</taxon>
        <taxon>Actinomycetes</taxon>
        <taxon>Mycobacteriales</taxon>
        <taxon>Mycobacteriaceae</taxon>
        <taxon>Mycolicibacterium</taxon>
    </lineage>
</organism>
<comment type="caution">
    <text evidence="2">The sequence shown here is derived from an EMBL/GenBank/DDBJ whole genome shotgun (WGS) entry which is preliminary data.</text>
</comment>
<dbReference type="PATRIC" id="fig|1122247.3.peg.233"/>
<dbReference type="Proteomes" id="UP000006265">
    <property type="component" value="Unassembled WGS sequence"/>
</dbReference>
<protein>
    <submittedName>
        <fullName evidence="2">Putative proline/betaine transporter</fullName>
    </submittedName>
</protein>
<feature type="region of interest" description="Disordered" evidence="1">
    <location>
        <begin position="160"/>
        <end position="235"/>
    </location>
</feature>
<evidence type="ECO:0000256" key="1">
    <source>
        <dbReference type="SAM" id="MobiDB-lite"/>
    </source>
</evidence>
<reference evidence="2 3" key="1">
    <citation type="journal article" date="2012" name="J. Bacteriol.">
        <title>Genome sequence of Mycobacterium hassiacum DSM 44199, a rare source of heat-stable mycobacterial proteins.</title>
        <authorList>
            <person name="Tiago I."/>
            <person name="Maranha A."/>
            <person name="Mendes V."/>
            <person name="Alarico S."/>
            <person name="Moynihan P.J."/>
            <person name="Clarke A.J."/>
            <person name="Macedo-Ribeiro S."/>
            <person name="Pereira P.J."/>
            <person name="Empadinhas N."/>
        </authorList>
    </citation>
    <scope>NUCLEOTIDE SEQUENCE [LARGE SCALE GENOMIC DNA]</scope>
    <source>
        <strain evidence="3">DSM 44199 / CIP 105218 / JCM 12690 / 3849</strain>
    </source>
</reference>
<feature type="compositionally biased region" description="Low complexity" evidence="1">
    <location>
        <begin position="49"/>
        <end position="64"/>
    </location>
</feature>
<accession>K5BI61</accession>
<gene>
    <name evidence="2" type="ORF">C731_0249</name>
</gene>
<feature type="region of interest" description="Disordered" evidence="1">
    <location>
        <begin position="21"/>
        <end position="74"/>
    </location>
</feature>
<evidence type="ECO:0000313" key="2">
    <source>
        <dbReference type="EMBL" id="EKF25761.1"/>
    </source>
</evidence>
<evidence type="ECO:0000313" key="3">
    <source>
        <dbReference type="Proteomes" id="UP000006265"/>
    </source>
</evidence>
<feature type="compositionally biased region" description="Polar residues" evidence="1">
    <location>
        <begin position="226"/>
        <end position="235"/>
    </location>
</feature>
<keyword evidence="3" id="KW-1185">Reference proteome</keyword>
<proteinExistence type="predicted"/>
<sequence>MVRLRAVRLRRLVYLRGDLPRRRSDRHPAGPDDLRGVVPGAPAGRVRLGTARRPAGPATGAGADHPADGRRHAGCRAGTRLFGDRAVGAGADGGAADDPGLLHRRRIRRRRDLHGRVRAHPPTRHARQLPGGRHAVRVLRRRAAHARVLGGPRTAADAELGLADPVPAGGPARVDRAVPAEPAGRDPGVPRTRRRGRKGTGHGRAVPRPDRPVPRTGAAGSPAWWSRSTSSTTHC</sequence>
<feature type="compositionally biased region" description="Basic residues" evidence="1">
    <location>
        <begin position="191"/>
        <end position="201"/>
    </location>
</feature>
<dbReference type="AlphaFoldDB" id="K5BI61"/>
<name>K5BI61_MYCHD</name>